<keyword evidence="3" id="KW-1185">Reference proteome</keyword>
<dbReference type="AlphaFoldDB" id="D5SKB5"/>
<evidence type="ECO:0000256" key="1">
    <source>
        <dbReference type="SAM" id="MobiDB-lite"/>
    </source>
</evidence>
<sequence>MAPARKSDLATGAPHSPTSPHPPRRWTVNEPPPNPRHFGYLARNPIGFPPCHCPEPRCTLKRPLPEPTDSPVFADLRGRVQEDIERRHRFGNFGR</sequence>
<dbReference type="Proteomes" id="UP000002357">
    <property type="component" value="Plasmid pSCL4"/>
</dbReference>
<name>D5SKB5_STRCL</name>
<reference evidence="2 3" key="1">
    <citation type="journal article" date="2010" name="Genome Biol. Evol.">
        <title>The sequence of a 1.8-mb bacterial linear plasmid reveals a rich evolutionary reservoir of secondary metabolic pathways.</title>
        <authorList>
            <person name="Medema M.H."/>
            <person name="Trefzer A."/>
            <person name="Kovalchuk A."/>
            <person name="van den Berg M."/>
            <person name="Mueller U."/>
            <person name="Heijne W."/>
            <person name="Wu L."/>
            <person name="Alam M.T."/>
            <person name="Ronning C.M."/>
            <person name="Nierman W.C."/>
            <person name="Bovenberg R.A.L."/>
            <person name="Breitling R."/>
            <person name="Takano E."/>
        </authorList>
    </citation>
    <scope>NUCLEOTIDE SEQUENCE [LARGE SCALE GENOMIC DNA]</scope>
    <source>
        <strain evidence="3">ATCC 27064 / DSM 738 / JCM 4710 / NBRC 13307 / NCIMB 12785 / NRRL 3585 / VKM Ac-602</strain>
        <plasmid evidence="2">pSCL4</plasmid>
    </source>
</reference>
<keyword evidence="2" id="KW-0614">Plasmid</keyword>
<evidence type="ECO:0000313" key="2">
    <source>
        <dbReference type="EMBL" id="EFG04358.2"/>
    </source>
</evidence>
<protein>
    <submittedName>
        <fullName evidence="2">Uncharacterized protein</fullName>
    </submittedName>
</protein>
<organism evidence="2 3">
    <name type="scientific">Streptomyces clavuligerus</name>
    <dbReference type="NCBI Taxonomy" id="1901"/>
    <lineage>
        <taxon>Bacteria</taxon>
        <taxon>Bacillati</taxon>
        <taxon>Actinomycetota</taxon>
        <taxon>Actinomycetes</taxon>
        <taxon>Kitasatosporales</taxon>
        <taxon>Streptomycetaceae</taxon>
        <taxon>Streptomyces</taxon>
    </lineage>
</organism>
<geneLocation type="plasmid" evidence="2 3">
    <name>pSCL4</name>
</geneLocation>
<accession>D5SKB5</accession>
<gene>
    <name evidence="2" type="ORF">SCLAV_p0872</name>
</gene>
<feature type="region of interest" description="Disordered" evidence="1">
    <location>
        <begin position="1"/>
        <end position="38"/>
    </location>
</feature>
<proteinExistence type="predicted"/>
<evidence type="ECO:0000313" key="3">
    <source>
        <dbReference type="Proteomes" id="UP000002357"/>
    </source>
</evidence>
<dbReference type="EMBL" id="CM000914">
    <property type="protein sequence ID" value="EFG04358.2"/>
    <property type="molecule type" value="Genomic_DNA"/>
</dbReference>